<evidence type="ECO:0000256" key="3">
    <source>
        <dbReference type="ARBA" id="ARBA00023027"/>
    </source>
</evidence>
<dbReference type="InterPro" id="IPR050418">
    <property type="entry name" value="D-iso_2-hydroxyacid_DH_PdxB"/>
</dbReference>
<dbReference type="InterPro" id="IPR024531">
    <property type="entry name" value="Erythronate-4-P_DHase_dimer"/>
</dbReference>
<dbReference type="Gene3D" id="3.30.1370.170">
    <property type="match status" value="1"/>
</dbReference>
<comment type="caution">
    <text evidence="5">Lacks conserved residue(s) required for the propagation of feature annotation.</text>
</comment>
<dbReference type="PANTHER" id="PTHR43761">
    <property type="entry name" value="D-ISOMER SPECIFIC 2-HYDROXYACID DEHYDROGENASE FAMILY PROTEIN (AFU_ORTHOLOGUE AFUA_1G13630)"/>
    <property type="match status" value="1"/>
</dbReference>
<dbReference type="PANTHER" id="PTHR43761:SF1">
    <property type="entry name" value="D-ISOMER SPECIFIC 2-HYDROXYACID DEHYDROGENASE CATALYTIC DOMAIN-CONTAINING PROTEIN-RELATED"/>
    <property type="match status" value="1"/>
</dbReference>
<dbReference type="Gene3D" id="3.40.50.720">
    <property type="entry name" value="NAD(P)-binding Rossmann-like Domain"/>
    <property type="match status" value="2"/>
</dbReference>
<dbReference type="Pfam" id="PF02826">
    <property type="entry name" value="2-Hacid_dh_C"/>
    <property type="match status" value="1"/>
</dbReference>
<dbReference type="GO" id="GO:0033711">
    <property type="term" value="F:4-phosphoerythronate dehydrogenase activity"/>
    <property type="evidence" value="ECO:0007669"/>
    <property type="project" value="UniProtKB-EC"/>
</dbReference>
<feature type="binding site" evidence="5">
    <location>
        <position position="52"/>
    </location>
    <ligand>
        <name>substrate</name>
    </ligand>
</feature>
<evidence type="ECO:0000256" key="2">
    <source>
        <dbReference type="ARBA" id="ARBA00023002"/>
    </source>
</evidence>
<keyword evidence="1 5" id="KW-0963">Cytoplasm</keyword>
<evidence type="ECO:0000256" key="4">
    <source>
        <dbReference type="ARBA" id="ARBA00023096"/>
    </source>
</evidence>
<dbReference type="SUPFAM" id="SSF51735">
    <property type="entry name" value="NAD(P)-binding Rossmann-fold domains"/>
    <property type="match status" value="1"/>
</dbReference>
<dbReference type="PROSITE" id="PS00065">
    <property type="entry name" value="D_2_HYDROXYACID_DH_1"/>
    <property type="match status" value="1"/>
</dbReference>
<sequence length="367" mass="40969">MKIIADGNIAHLSDFFNEHTLGRPIELIAMAGREIDAAVIDEHQPDILLVRSVTPVNRLLLDNNKSIKFVGSATIGIDHVDVEYLAKRGIIFAHAAGCSKHSVAQYVVAAIANLRPDYLFKPINLGIIGVGNIGNTLAQYAISYGWNVLGYDPLKPPSVVNNAKLETVLQESNVISFHVPLTHAHNSSYPTHHDYLMTQARWQTVSDTAIIINTSRGEVLGRDDIVASPNVCVLDVFEHEPNIDAQLLKACSIVTPHIAGYTLEGKLRGTQFVYNALCNYLQVTPTVDFHTLMPAEVPLFQEVHNPLKDHERHQLLNKIPVMYDIKADDKRLRSVANANGDIEGKDFDNLRKNYPLRREWQSYVFKI</sequence>
<protein>
    <recommendedName>
        <fullName evidence="5">Erythronate-4-phosphate dehydrogenase</fullName>
        <ecNumber evidence="5">1.1.1.290</ecNumber>
    </recommendedName>
</protein>
<feature type="binding site" evidence="5">
    <location>
        <position position="261"/>
    </location>
    <ligand>
        <name>substrate</name>
    </ligand>
</feature>
<dbReference type="STRING" id="34062.AXE82_09445"/>
<dbReference type="CDD" id="cd12158">
    <property type="entry name" value="ErythrP_dh"/>
    <property type="match status" value="1"/>
</dbReference>
<dbReference type="InterPro" id="IPR020921">
    <property type="entry name" value="Erythronate-4-P_DHase"/>
</dbReference>
<feature type="active site" description="Proton donor" evidence="5">
    <location>
        <position position="257"/>
    </location>
</feature>
<dbReference type="InterPro" id="IPR036291">
    <property type="entry name" value="NAD(P)-bd_dom_sf"/>
</dbReference>
<feature type="domain" description="Erythronate-4-phosphate dehydrogenase dimerisation" evidence="8">
    <location>
        <begin position="312"/>
        <end position="364"/>
    </location>
</feature>
<dbReference type="EMBL" id="CP024443">
    <property type="protein sequence ID" value="ATR78248.1"/>
    <property type="molecule type" value="Genomic_DNA"/>
</dbReference>
<dbReference type="SUPFAM" id="SSF52283">
    <property type="entry name" value="Formate/glycerate dehydrogenase catalytic domain-like"/>
    <property type="match status" value="1"/>
</dbReference>
<feature type="domain" description="D-isomer specific 2-hydroxyacid dehydrogenase catalytic" evidence="6">
    <location>
        <begin position="44"/>
        <end position="283"/>
    </location>
</feature>
<evidence type="ECO:0000256" key="1">
    <source>
        <dbReference type="ARBA" id="ARBA00022490"/>
    </source>
</evidence>
<feature type="active site" evidence="5">
    <location>
        <position position="216"/>
    </location>
</feature>
<accession>A0A2D2LT87</accession>
<reference evidence="10" key="1">
    <citation type="submission" date="2017-11" db="EMBL/GenBank/DDBJ databases">
        <title>Complete genome sequence of Moraxella osloensis NP7 isolated from human skin.</title>
        <authorList>
            <person name="Lee K."/>
            <person name="Lim J.Y."/>
            <person name="Hwang I."/>
        </authorList>
    </citation>
    <scope>NUCLEOTIDE SEQUENCE [LARGE SCALE GENOMIC DNA]</scope>
    <source>
        <strain evidence="10">NP7</strain>
    </source>
</reference>
<dbReference type="EC" id="1.1.1.290" evidence="5"/>
<dbReference type="AlphaFoldDB" id="A0A2D2LT87"/>
<dbReference type="InterPro" id="IPR006139">
    <property type="entry name" value="D-isomer_2_OHA_DH_cat_dom"/>
</dbReference>
<feature type="binding site" evidence="5">
    <location>
        <position position="260"/>
    </location>
    <ligand>
        <name>NAD(+)</name>
        <dbReference type="ChEBI" id="CHEBI:57540"/>
    </ligand>
</feature>
<evidence type="ECO:0000313" key="10">
    <source>
        <dbReference type="Proteomes" id="UP000229340"/>
    </source>
</evidence>
<dbReference type="UniPathway" id="UPA00244">
    <property type="reaction ID" value="UER00310"/>
</dbReference>
<evidence type="ECO:0000259" key="8">
    <source>
        <dbReference type="Pfam" id="PF11890"/>
    </source>
</evidence>
<keyword evidence="2 5" id="KW-0560">Oxidoreductase</keyword>
<proteinExistence type="inferred from homology"/>
<dbReference type="Pfam" id="PF11890">
    <property type="entry name" value="DUF3410"/>
    <property type="match status" value="1"/>
</dbReference>
<dbReference type="GO" id="GO:0051287">
    <property type="term" value="F:NAD binding"/>
    <property type="evidence" value="ECO:0007669"/>
    <property type="project" value="InterPro"/>
</dbReference>
<organism evidence="9 10">
    <name type="scientific">Faucicola osloensis</name>
    <name type="common">Moraxella osloensis</name>
    <dbReference type="NCBI Taxonomy" id="34062"/>
    <lineage>
        <taxon>Bacteria</taxon>
        <taxon>Pseudomonadati</taxon>
        <taxon>Pseudomonadota</taxon>
        <taxon>Gammaproteobacteria</taxon>
        <taxon>Moraxellales</taxon>
        <taxon>Moraxellaceae</taxon>
        <taxon>Faucicola</taxon>
    </lineage>
</organism>
<dbReference type="HAMAP" id="MF_01825">
    <property type="entry name" value="PdxB"/>
    <property type="match status" value="1"/>
</dbReference>
<gene>
    <name evidence="5" type="primary">pdxB</name>
    <name evidence="9" type="ORF">NP7_02580</name>
</gene>
<dbReference type="InterPro" id="IPR006140">
    <property type="entry name" value="D-isomer_DH_NAD-bd"/>
</dbReference>
<dbReference type="Pfam" id="PF00389">
    <property type="entry name" value="2-Hacid_dh"/>
    <property type="match status" value="1"/>
</dbReference>
<comment type="function">
    <text evidence="5">Catalyzes the oxidation of erythronate-4-phosphate to 3-hydroxy-2-oxo-4-phosphonooxybutanoate.</text>
</comment>
<dbReference type="InterPro" id="IPR038251">
    <property type="entry name" value="PdxB_dimer_sf"/>
</dbReference>
<dbReference type="RefSeq" id="WP_100269581.1">
    <property type="nucleotide sequence ID" value="NZ_CP024443.1"/>
</dbReference>
<evidence type="ECO:0000259" key="6">
    <source>
        <dbReference type="Pfam" id="PF00389"/>
    </source>
</evidence>
<dbReference type="GO" id="GO:0005737">
    <property type="term" value="C:cytoplasm"/>
    <property type="evidence" value="ECO:0007669"/>
    <property type="project" value="UniProtKB-SubCell"/>
</dbReference>
<evidence type="ECO:0000313" key="9">
    <source>
        <dbReference type="EMBL" id="ATR78248.1"/>
    </source>
</evidence>
<evidence type="ECO:0000256" key="5">
    <source>
        <dbReference type="HAMAP-Rule" id="MF_01825"/>
    </source>
</evidence>
<feature type="binding site" evidence="5">
    <location>
        <position position="235"/>
    </location>
    <ligand>
        <name>NAD(+)</name>
        <dbReference type="ChEBI" id="CHEBI:57540"/>
    </ligand>
</feature>
<feature type="binding site" evidence="5">
    <location>
        <position position="152"/>
    </location>
    <ligand>
        <name>NAD(+)</name>
        <dbReference type="ChEBI" id="CHEBI:57540"/>
    </ligand>
</feature>
<name>A0A2D2LT87_FAUOS</name>
<evidence type="ECO:0000259" key="7">
    <source>
        <dbReference type="Pfam" id="PF02826"/>
    </source>
</evidence>
<comment type="subunit">
    <text evidence="5">Homodimer.</text>
</comment>
<feature type="domain" description="D-isomer specific 2-hydroxyacid dehydrogenase NAD-binding" evidence="7">
    <location>
        <begin position="124"/>
        <end position="259"/>
    </location>
</feature>
<comment type="similarity">
    <text evidence="5">Belongs to the D-isomer specific 2-hydroxyacid dehydrogenase family. PdxB subfamily.</text>
</comment>
<feature type="binding site" evidence="5">
    <location>
        <position position="74"/>
    </location>
    <ligand>
        <name>substrate</name>
    </ligand>
</feature>
<dbReference type="InterPro" id="IPR029752">
    <property type="entry name" value="D-isomer_DH_CS1"/>
</dbReference>
<dbReference type="Proteomes" id="UP000229340">
    <property type="component" value="Chromosome"/>
</dbReference>
<comment type="subcellular location">
    <subcellularLocation>
        <location evidence="5">Cytoplasm</location>
    </subcellularLocation>
</comment>
<comment type="catalytic activity">
    <reaction evidence="5">
        <text>4-phospho-D-erythronate + NAD(+) = (R)-3-hydroxy-2-oxo-4-phosphooxybutanoate + NADH + H(+)</text>
        <dbReference type="Rhea" id="RHEA:18829"/>
        <dbReference type="ChEBI" id="CHEBI:15378"/>
        <dbReference type="ChEBI" id="CHEBI:57540"/>
        <dbReference type="ChEBI" id="CHEBI:57945"/>
        <dbReference type="ChEBI" id="CHEBI:58538"/>
        <dbReference type="ChEBI" id="CHEBI:58766"/>
        <dbReference type="EC" id="1.1.1.290"/>
    </reaction>
</comment>
<comment type="pathway">
    <text evidence="5">Cofactor biosynthesis; pyridoxine 5'-phosphate biosynthesis; pyridoxine 5'-phosphate from D-erythrose 4-phosphate: step 2/5.</text>
</comment>
<feature type="active site" evidence="5">
    <location>
        <position position="240"/>
    </location>
</feature>
<dbReference type="GO" id="GO:0046983">
    <property type="term" value="F:protein dimerization activity"/>
    <property type="evidence" value="ECO:0007669"/>
    <property type="project" value="InterPro"/>
</dbReference>
<dbReference type="GO" id="GO:0008615">
    <property type="term" value="P:pyridoxine biosynthetic process"/>
    <property type="evidence" value="ECO:0007669"/>
    <property type="project" value="UniProtKB-UniRule"/>
</dbReference>
<keyword evidence="4 5" id="KW-0664">Pyridoxine biosynthesis</keyword>
<keyword evidence="3 5" id="KW-0520">NAD</keyword>